<dbReference type="GeneID" id="78776736"/>
<dbReference type="CTD" id="78776736"/>
<gene>
    <name evidence="2" type="ORF">GCK72_018963</name>
</gene>
<reference evidence="2 3" key="1">
    <citation type="submission" date="2019-12" db="EMBL/GenBank/DDBJ databases">
        <title>Chromosome-level assembly of the Caenorhabditis remanei genome.</title>
        <authorList>
            <person name="Teterina A.A."/>
            <person name="Willis J.H."/>
            <person name="Phillips P.C."/>
        </authorList>
    </citation>
    <scope>NUCLEOTIDE SEQUENCE [LARGE SCALE GENOMIC DNA]</scope>
    <source>
        <strain evidence="2 3">PX506</strain>
        <tissue evidence="2">Whole organism</tissue>
    </source>
</reference>
<keyword evidence="1" id="KW-0732">Signal</keyword>
<evidence type="ECO:0000313" key="3">
    <source>
        <dbReference type="Proteomes" id="UP000483820"/>
    </source>
</evidence>
<dbReference type="AlphaFoldDB" id="A0A6A5GB92"/>
<dbReference type="Proteomes" id="UP000483820">
    <property type="component" value="Chromosome V"/>
</dbReference>
<accession>A0A6A5GB92</accession>
<feature type="signal peptide" evidence="1">
    <location>
        <begin position="1"/>
        <end position="24"/>
    </location>
</feature>
<proteinExistence type="predicted"/>
<protein>
    <submittedName>
        <fullName evidence="2">Uncharacterized protein</fullName>
    </submittedName>
</protein>
<dbReference type="PANTHER" id="PTHR36515">
    <property type="entry name" value="PROTEIN CBG00810"/>
    <property type="match status" value="1"/>
</dbReference>
<name>A0A6A5GB92_CAERE</name>
<comment type="caution">
    <text evidence="2">The sequence shown here is derived from an EMBL/GenBank/DDBJ whole genome shotgun (WGS) entry which is preliminary data.</text>
</comment>
<dbReference type="RefSeq" id="XP_053581734.1">
    <property type="nucleotide sequence ID" value="XM_053732821.1"/>
</dbReference>
<sequence>MIKLITASFLVLFAFSAALGSVNREEIISCFGDCVKLEEIEQWKEYLVDEGLLACETKCVELWFRPEYDNTKVPELTKCNEKCVEDYRKAE</sequence>
<dbReference type="EMBL" id="WUAV01000005">
    <property type="protein sequence ID" value="KAF1752408.1"/>
    <property type="molecule type" value="Genomic_DNA"/>
</dbReference>
<dbReference type="PANTHER" id="PTHR36515:SF1">
    <property type="entry name" value="CYS-RICH PROTEIN-RELATED"/>
    <property type="match status" value="1"/>
</dbReference>
<organism evidence="2 3">
    <name type="scientific">Caenorhabditis remanei</name>
    <name type="common">Caenorhabditis vulgaris</name>
    <dbReference type="NCBI Taxonomy" id="31234"/>
    <lineage>
        <taxon>Eukaryota</taxon>
        <taxon>Metazoa</taxon>
        <taxon>Ecdysozoa</taxon>
        <taxon>Nematoda</taxon>
        <taxon>Chromadorea</taxon>
        <taxon>Rhabditida</taxon>
        <taxon>Rhabditina</taxon>
        <taxon>Rhabditomorpha</taxon>
        <taxon>Rhabditoidea</taxon>
        <taxon>Rhabditidae</taxon>
        <taxon>Peloderinae</taxon>
        <taxon>Caenorhabditis</taxon>
    </lineage>
</organism>
<feature type="chain" id="PRO_5025687993" evidence="1">
    <location>
        <begin position="25"/>
        <end position="91"/>
    </location>
</feature>
<evidence type="ECO:0000256" key="1">
    <source>
        <dbReference type="SAM" id="SignalP"/>
    </source>
</evidence>
<evidence type="ECO:0000313" key="2">
    <source>
        <dbReference type="EMBL" id="KAF1752408.1"/>
    </source>
</evidence>
<dbReference type="KEGG" id="crq:GCK72_018963"/>